<organism evidence="9 10">
    <name type="scientific">Loa loa</name>
    <name type="common">Eye worm</name>
    <name type="synonym">Filaria loa</name>
    <dbReference type="NCBI Taxonomy" id="7209"/>
    <lineage>
        <taxon>Eukaryota</taxon>
        <taxon>Metazoa</taxon>
        <taxon>Ecdysozoa</taxon>
        <taxon>Nematoda</taxon>
        <taxon>Chromadorea</taxon>
        <taxon>Rhabditida</taxon>
        <taxon>Spirurina</taxon>
        <taxon>Spiruromorpha</taxon>
        <taxon>Filarioidea</taxon>
        <taxon>Onchocercidae</taxon>
        <taxon>Loa</taxon>
    </lineage>
</organism>
<evidence type="ECO:0000256" key="3">
    <source>
        <dbReference type="ARBA" id="ARBA00022692"/>
    </source>
</evidence>
<evidence type="ECO:0000256" key="4">
    <source>
        <dbReference type="ARBA" id="ARBA00022989"/>
    </source>
</evidence>
<feature type="transmembrane region" description="Helical" evidence="7">
    <location>
        <begin position="415"/>
        <end position="434"/>
    </location>
</feature>
<feature type="compositionally biased region" description="Basic and acidic residues" evidence="6">
    <location>
        <begin position="63"/>
        <end position="78"/>
    </location>
</feature>
<dbReference type="PANTHER" id="PTHR23302:SF40">
    <property type="entry name" value="TRANSMEMBRANE CHANNEL-LIKE PROTEIN"/>
    <property type="match status" value="1"/>
</dbReference>
<evidence type="ECO:0000256" key="1">
    <source>
        <dbReference type="ARBA" id="ARBA00004141"/>
    </source>
</evidence>
<sequence length="1518" mass="172003">MSIGAGDASAILPPALMARPSVRRGSVFSDLITIFRRSSTHPNRLIQNLSRSSTKNSITNKTQETEEFLKPTTHRNEQNQEEELEESGQPMSRQLLLDKIREKKEVIGKLRCQPWDMNRKRRTLKLAQQYVAQHESRVSKTNLLKVELKKRWGAFCRWADNVKIYLIPWEAKIKRIESHFGSVVSSYFTFLRWIVYVNLMITLIIISFVVIPEMLADAAADPSRVNRTASRKIIPSQELIHADELHVVSNFDGYLKYSPLFYGYYSNDEFVGGRVRYAIPLAYFIITLFVFGYSCFAILRKMAMNARLSKLSDKKTDQYVFSWKLFGSWDYTIGNSETANNTAMAIVIKLRESIVECRVDSAKKFRPLLFLARVIANAIILAMLAFSIYMISFAVQTSETVEKAGTLFTKNQVPTIIATITNVFPMIFDLIGQIERYHPRTALRAHLTRVLVLHVLNYITFIIALFEKLDKIRDDELMKIINEQNAMFLHDEQNSTSTEFHSRNFANTKQANMFAETSLGRFSNLYQKKSQIHAQIRKKRQTSNTKKSSSRFPSGTTVESHYGPVGLNNPNVLLANKTYPWDQGRFRAIRIGPPSLPTFPIPPLPPNPTLNTSVLTEVGPHWELRSKWQLPKAIDLTTAATIEASSKAVAKTTRIPWSSKKRPKPTKILKKTTSAPILTFDSKEYDIASTQAPISSMVIEDMIRTGKISTNITGGSDTDVFATSEQVNITLPNQNQTTAASFRRPTSNSTPDNNDMLVIAMDRMTEGILERKISSNGSRKIILDNKYFKGPSGVLNNKTLYHIGKQALIGDEAEMGNNFCWETMIGQPEYGEFKVAENVLHIINNQGMVWLGLFFAPLLPALNNLKLIILMYIRGWACMTCNVPAREIFRASRSSNFYLMVLLLWLLLCTLPVGYVIASKKPSSSCGPFAFVYFLFESHSGHQYHLAPKVHNLQSNFGVMLNNDVDRPAFLQGYARFYNVLTQMLEDRLDRKVIGWLRYIASPGVVIPVLLLLMLIIYFLVSLVRGLRKTNNDLQQQLIHERTEEKKKIFELAGTAKRKISQKDRQEKKQAITYLPLVEQKRREPWRFYNGQDHDSSLCVTDETSTMTTPNSGQSLSPKNLKTRQPLPQLMIQQEPVKIPKPLQQQITQQNMDDQSASGSETESKRLFPPSSTNMTDWFKHDDGEDSELQSYNVESDVVEEATSEEVRNLMQRLTKSMHGSVVVSSKNGASGIIGPVTVFFPASSVKRSNSQSGLSQYYLSSPFPRNKFSNSLSFGSIHWLADSSLFNKPSQHEPKTSKAIPSLAQSYVSSIHQSQSKDEIHIPTSQLHFPPTAPKDGSVANQVTFKAELRMPQITNTQTKQSKTSRPSNRLRESSTEDMNREFVPWPSAKEVRPELSRFLLGQQKPESDFGNDHPSKCITSHSSCMKTEDFEDPSSASQQHQRRFRISVSPTRRFQTQSGPSESDTDTSTGKRRYVIRQEILPDSTTSVNMGDSETSYRKSSIHSSQALNVENGKDN</sequence>
<feature type="region of interest" description="Disordered" evidence="6">
    <location>
        <begin position="1145"/>
        <end position="1186"/>
    </location>
</feature>
<proteinExistence type="inferred from homology"/>
<comment type="subcellular location">
    <subcellularLocation>
        <location evidence="1">Membrane</location>
        <topology evidence="1">Multi-pass membrane protein</topology>
    </subcellularLocation>
</comment>
<dbReference type="GO" id="GO:0008381">
    <property type="term" value="F:mechanosensitive monoatomic ion channel activity"/>
    <property type="evidence" value="ECO:0007669"/>
    <property type="project" value="TreeGrafter"/>
</dbReference>
<keyword evidence="3 7" id="KW-0812">Transmembrane</keyword>
<feature type="region of interest" description="Disordered" evidence="6">
    <location>
        <begin position="1428"/>
        <end position="1518"/>
    </location>
</feature>
<evidence type="ECO:0000256" key="7">
    <source>
        <dbReference type="SAM" id="Phobius"/>
    </source>
</evidence>
<feature type="compositionally biased region" description="Polar residues" evidence="6">
    <location>
        <begin position="1485"/>
        <end position="1511"/>
    </location>
</feature>
<dbReference type="WBParaSite" id="EN70_4419">
    <property type="protein sequence ID" value="EN70_4419"/>
    <property type="gene ID" value="EN70_4419"/>
</dbReference>
<dbReference type="eggNOG" id="ENOG502QQGX">
    <property type="taxonomic scope" value="Eukaryota"/>
</dbReference>
<feature type="compositionally biased region" description="Polar residues" evidence="6">
    <location>
        <begin position="51"/>
        <end position="62"/>
    </location>
</feature>
<feature type="domain" description="TMC" evidence="8">
    <location>
        <begin position="824"/>
        <end position="892"/>
    </location>
</feature>
<feature type="transmembrane region" description="Helical" evidence="7">
    <location>
        <begin position="190"/>
        <end position="211"/>
    </location>
</feature>
<dbReference type="Proteomes" id="UP000095285">
    <property type="component" value="Unassembled WGS sequence"/>
</dbReference>
<feature type="transmembrane region" description="Helical" evidence="7">
    <location>
        <begin position="897"/>
        <end position="918"/>
    </location>
</feature>
<feature type="region of interest" description="Disordered" evidence="6">
    <location>
        <begin position="533"/>
        <end position="569"/>
    </location>
</feature>
<keyword evidence="9" id="KW-1185">Reference proteome</keyword>
<feature type="compositionally biased region" description="Low complexity" evidence="6">
    <location>
        <begin position="1145"/>
        <end position="1155"/>
    </location>
</feature>
<accession>A0A1I7VN89</accession>
<feature type="region of interest" description="Disordered" evidence="6">
    <location>
        <begin position="1352"/>
        <end position="1381"/>
    </location>
</feature>
<dbReference type="Pfam" id="PF07810">
    <property type="entry name" value="TMC"/>
    <property type="match status" value="1"/>
</dbReference>
<evidence type="ECO:0000313" key="9">
    <source>
        <dbReference type="Proteomes" id="UP000095285"/>
    </source>
</evidence>
<dbReference type="InterPro" id="IPR038900">
    <property type="entry name" value="TMC"/>
</dbReference>
<feature type="compositionally biased region" description="Polar residues" evidence="6">
    <location>
        <begin position="542"/>
        <end position="559"/>
    </location>
</feature>
<dbReference type="InterPro" id="IPR012496">
    <property type="entry name" value="TMC_dom"/>
</dbReference>
<feature type="transmembrane region" description="Helical" evidence="7">
    <location>
        <begin position="277"/>
        <end position="299"/>
    </location>
</feature>
<keyword evidence="5 7" id="KW-0472">Membrane</keyword>
<dbReference type="STRING" id="7209.A0A1I7VN89"/>
<dbReference type="PANTHER" id="PTHR23302">
    <property type="entry name" value="TRANSMEMBRANE CHANNEL-RELATED"/>
    <property type="match status" value="1"/>
</dbReference>
<evidence type="ECO:0000256" key="5">
    <source>
        <dbReference type="ARBA" id="ARBA00023136"/>
    </source>
</evidence>
<feature type="compositionally biased region" description="Polar residues" evidence="6">
    <location>
        <begin position="1450"/>
        <end position="1470"/>
    </location>
</feature>
<name>A0A1I7VN89_LOALO</name>
<protein>
    <submittedName>
        <fullName evidence="10">TMC domain-containing protein</fullName>
    </submittedName>
</protein>
<keyword evidence="4 7" id="KW-1133">Transmembrane helix</keyword>
<evidence type="ECO:0000259" key="8">
    <source>
        <dbReference type="Pfam" id="PF07810"/>
    </source>
</evidence>
<feature type="transmembrane region" description="Helical" evidence="7">
    <location>
        <begin position="847"/>
        <end position="865"/>
    </location>
</feature>
<evidence type="ECO:0000313" key="10">
    <source>
        <dbReference type="WBParaSite" id="EN70_4419"/>
    </source>
</evidence>
<evidence type="ECO:0000256" key="6">
    <source>
        <dbReference type="SAM" id="MobiDB-lite"/>
    </source>
</evidence>
<reference evidence="10" key="2">
    <citation type="submission" date="2016-11" db="UniProtKB">
        <authorList>
            <consortium name="WormBaseParasite"/>
        </authorList>
    </citation>
    <scope>IDENTIFICATION</scope>
</reference>
<feature type="region of interest" description="Disordered" evidence="6">
    <location>
        <begin position="51"/>
        <end position="90"/>
    </location>
</feature>
<feature type="transmembrane region" description="Helical" evidence="7">
    <location>
        <begin position="446"/>
        <end position="466"/>
    </location>
</feature>
<feature type="transmembrane region" description="Helical" evidence="7">
    <location>
        <begin position="996"/>
        <end position="1021"/>
    </location>
</feature>
<reference evidence="9" key="1">
    <citation type="submission" date="2012-04" db="EMBL/GenBank/DDBJ databases">
        <title>The Genome Sequence of Loa loa.</title>
        <authorList>
            <consortium name="The Broad Institute Genome Sequencing Platform"/>
            <consortium name="Broad Institute Genome Sequencing Center for Infectious Disease"/>
            <person name="Nutman T.B."/>
            <person name="Fink D.L."/>
            <person name="Russ C."/>
            <person name="Young S."/>
            <person name="Zeng Q."/>
            <person name="Gargeya S."/>
            <person name="Alvarado L."/>
            <person name="Berlin A."/>
            <person name="Chapman S.B."/>
            <person name="Chen Z."/>
            <person name="Freedman E."/>
            <person name="Gellesch M."/>
            <person name="Goldberg J."/>
            <person name="Griggs A."/>
            <person name="Gujja S."/>
            <person name="Heilman E.R."/>
            <person name="Heiman D."/>
            <person name="Howarth C."/>
            <person name="Mehta T."/>
            <person name="Neiman D."/>
            <person name="Pearson M."/>
            <person name="Roberts A."/>
            <person name="Saif S."/>
            <person name="Shea T."/>
            <person name="Shenoy N."/>
            <person name="Sisk P."/>
            <person name="Stolte C."/>
            <person name="Sykes S."/>
            <person name="White J."/>
            <person name="Yandava C."/>
            <person name="Haas B."/>
            <person name="Henn M.R."/>
            <person name="Nusbaum C."/>
            <person name="Birren B."/>
        </authorList>
    </citation>
    <scope>NUCLEOTIDE SEQUENCE [LARGE SCALE GENOMIC DNA]</scope>
</reference>
<feature type="transmembrane region" description="Helical" evidence="7">
    <location>
        <begin position="368"/>
        <end position="395"/>
    </location>
</feature>
<feature type="compositionally biased region" description="Polar residues" evidence="6">
    <location>
        <begin position="1354"/>
        <end position="1369"/>
    </location>
</feature>
<feature type="compositionally biased region" description="Basic and acidic residues" evidence="6">
    <location>
        <begin position="1371"/>
        <end position="1381"/>
    </location>
</feature>
<comment type="similarity">
    <text evidence="2">Belongs to the TMC family.</text>
</comment>
<dbReference type="GO" id="GO:0005886">
    <property type="term" value="C:plasma membrane"/>
    <property type="evidence" value="ECO:0007669"/>
    <property type="project" value="InterPro"/>
</dbReference>
<evidence type="ECO:0000256" key="2">
    <source>
        <dbReference type="ARBA" id="ARBA00006510"/>
    </source>
</evidence>